<keyword evidence="3" id="KW-1185">Reference proteome</keyword>
<protein>
    <submittedName>
        <fullName evidence="2">Putative sodium/hydrogen exchanger 9-like</fullName>
    </submittedName>
</protein>
<evidence type="ECO:0000313" key="2">
    <source>
        <dbReference type="EMBL" id="AWP20572.1"/>
    </source>
</evidence>
<dbReference type="AlphaFoldDB" id="A0A2U9D198"/>
<feature type="region of interest" description="Disordered" evidence="1">
    <location>
        <begin position="37"/>
        <end position="84"/>
    </location>
</feature>
<feature type="region of interest" description="Disordered" evidence="1">
    <location>
        <begin position="1"/>
        <end position="23"/>
    </location>
</feature>
<dbReference type="Proteomes" id="UP000246464">
    <property type="component" value="Chromosome 21"/>
</dbReference>
<evidence type="ECO:0000313" key="3">
    <source>
        <dbReference type="Proteomes" id="UP000246464"/>
    </source>
</evidence>
<feature type="compositionally biased region" description="Acidic residues" evidence="1">
    <location>
        <begin position="58"/>
        <end position="70"/>
    </location>
</feature>
<sequence>MHIPRQGPCVPMKQPTRLPLASAESPHFYSVPLPSALLSKDTRGKVGSAPQQGVGVDPDPDEDLSFEDEEQLHGTEPDDSNFNLEKTENQLVSIGGDTGCEHQEDLVEGDLGLGTAPAPTREA</sequence>
<dbReference type="EMBL" id="CP026263">
    <property type="protein sequence ID" value="AWP20572.1"/>
    <property type="molecule type" value="Genomic_DNA"/>
</dbReference>
<reference evidence="2 3" key="1">
    <citation type="submission" date="2017-12" db="EMBL/GenBank/DDBJ databases">
        <title>Integrating genomic resources of turbot (Scophthalmus maximus) in depth evaluation of genetic and physical mapping variation across individuals.</title>
        <authorList>
            <person name="Martinez P."/>
        </authorList>
    </citation>
    <scope>NUCLEOTIDE SEQUENCE [LARGE SCALE GENOMIC DNA]</scope>
</reference>
<name>A0A2U9D198_SCOMX</name>
<evidence type="ECO:0000256" key="1">
    <source>
        <dbReference type="SAM" id="MobiDB-lite"/>
    </source>
</evidence>
<accession>A0A2U9D198</accession>
<proteinExistence type="predicted"/>
<gene>
    <name evidence="2" type="ORF">SMAX5B_002047</name>
</gene>
<organism evidence="2 3">
    <name type="scientific">Scophthalmus maximus</name>
    <name type="common">Turbot</name>
    <name type="synonym">Psetta maxima</name>
    <dbReference type="NCBI Taxonomy" id="52904"/>
    <lineage>
        <taxon>Eukaryota</taxon>
        <taxon>Metazoa</taxon>
        <taxon>Chordata</taxon>
        <taxon>Craniata</taxon>
        <taxon>Vertebrata</taxon>
        <taxon>Euteleostomi</taxon>
        <taxon>Actinopterygii</taxon>
        <taxon>Neopterygii</taxon>
        <taxon>Teleostei</taxon>
        <taxon>Neoteleostei</taxon>
        <taxon>Acanthomorphata</taxon>
        <taxon>Carangaria</taxon>
        <taxon>Pleuronectiformes</taxon>
        <taxon>Pleuronectoidei</taxon>
        <taxon>Scophthalmidae</taxon>
        <taxon>Scophthalmus</taxon>
    </lineage>
</organism>